<dbReference type="InterPro" id="IPR004360">
    <property type="entry name" value="Glyas_Fos-R_dOase_dom"/>
</dbReference>
<reference evidence="2 3" key="1">
    <citation type="journal article" date="2010" name="Stand. Genomic Sci.">
        <title>Complete genome sequence of Conexibacter woesei type strain (ID131577).</title>
        <authorList>
            <person name="Pukall R."/>
            <person name="Lapidus A."/>
            <person name="Glavina Del Rio T."/>
            <person name="Copeland A."/>
            <person name="Tice H."/>
            <person name="Cheng J.-F."/>
            <person name="Lucas S."/>
            <person name="Chen F."/>
            <person name="Nolan M."/>
            <person name="Bruce D."/>
            <person name="Goodwin L."/>
            <person name="Pitluck S."/>
            <person name="Mavromatis K."/>
            <person name="Ivanova N."/>
            <person name="Ovchinnikova G."/>
            <person name="Pati A."/>
            <person name="Chen A."/>
            <person name="Palaniappan K."/>
            <person name="Land M."/>
            <person name="Hauser L."/>
            <person name="Chang Y.-J."/>
            <person name="Jeffries C.D."/>
            <person name="Chain P."/>
            <person name="Meincke L."/>
            <person name="Sims D."/>
            <person name="Brettin T."/>
            <person name="Detter J.C."/>
            <person name="Rohde M."/>
            <person name="Goeker M."/>
            <person name="Bristow J."/>
            <person name="Eisen J.A."/>
            <person name="Markowitz V."/>
            <person name="Kyrpides N.C."/>
            <person name="Klenk H.-P."/>
            <person name="Hugenholtz P."/>
        </authorList>
    </citation>
    <scope>NUCLEOTIDE SEQUENCE [LARGE SCALE GENOMIC DNA]</scope>
    <source>
        <strain evidence="3">DSM 14684 / CIP 108061 / JCM 11494 / NBRC 100937 / ID131577</strain>
    </source>
</reference>
<keyword evidence="2" id="KW-0223">Dioxygenase</keyword>
<evidence type="ECO:0000259" key="1">
    <source>
        <dbReference type="PROSITE" id="PS51819"/>
    </source>
</evidence>
<dbReference type="InterPro" id="IPR037523">
    <property type="entry name" value="VOC_core"/>
</dbReference>
<dbReference type="Gene3D" id="3.10.180.10">
    <property type="entry name" value="2,3-Dihydroxybiphenyl 1,2-Dioxygenase, domain 1"/>
    <property type="match status" value="1"/>
</dbReference>
<dbReference type="RefSeq" id="WP_012931998.1">
    <property type="nucleotide sequence ID" value="NC_013739.1"/>
</dbReference>
<name>D3F875_CONWI</name>
<dbReference type="eggNOG" id="COG0346">
    <property type="taxonomic scope" value="Bacteria"/>
</dbReference>
<dbReference type="AlphaFoldDB" id="D3F875"/>
<feature type="domain" description="VOC" evidence="1">
    <location>
        <begin position="2"/>
        <end position="127"/>
    </location>
</feature>
<protein>
    <submittedName>
        <fullName evidence="2">Glyoxalase/bleomycin resistance protein/dioxygenase</fullName>
    </submittedName>
</protein>
<dbReference type="PANTHER" id="PTHR21366:SF22">
    <property type="entry name" value="VOC DOMAIN-CONTAINING PROTEIN"/>
    <property type="match status" value="1"/>
</dbReference>
<dbReference type="InterPro" id="IPR029068">
    <property type="entry name" value="Glyas_Bleomycin-R_OHBP_Dase"/>
</dbReference>
<dbReference type="SUPFAM" id="SSF54593">
    <property type="entry name" value="Glyoxalase/Bleomycin resistance protein/Dihydroxybiphenyl dioxygenase"/>
    <property type="match status" value="1"/>
</dbReference>
<dbReference type="Pfam" id="PF00903">
    <property type="entry name" value="Glyoxalase"/>
    <property type="match status" value="1"/>
</dbReference>
<sequence length="129" mass="13681">MNLSYLVIYVPDVPAALSFYESAFGLRRRFLHESQQFGELDTGTTALAFTSHALAADAVPLRYRPLRPADEAAGFELTLTTDDVAAAFDHAVAAGASGVAVPQETPWGQTVAYVRDHVGTAVGLATPMA</sequence>
<dbReference type="PANTHER" id="PTHR21366">
    <property type="entry name" value="GLYOXALASE FAMILY PROTEIN"/>
    <property type="match status" value="1"/>
</dbReference>
<reference evidence="3" key="2">
    <citation type="submission" date="2010-01" db="EMBL/GenBank/DDBJ databases">
        <title>The complete genome of Conexibacter woesei DSM 14684.</title>
        <authorList>
            <consortium name="US DOE Joint Genome Institute (JGI-PGF)"/>
            <person name="Lucas S."/>
            <person name="Copeland A."/>
            <person name="Lapidus A."/>
            <person name="Glavina del Rio T."/>
            <person name="Dalin E."/>
            <person name="Tice H."/>
            <person name="Bruce D."/>
            <person name="Goodwin L."/>
            <person name="Pitluck S."/>
            <person name="Kyrpides N."/>
            <person name="Mavromatis K."/>
            <person name="Ivanova N."/>
            <person name="Mikhailova N."/>
            <person name="Chertkov O."/>
            <person name="Brettin T."/>
            <person name="Detter J.C."/>
            <person name="Han C."/>
            <person name="Larimer F."/>
            <person name="Land M."/>
            <person name="Hauser L."/>
            <person name="Markowitz V."/>
            <person name="Cheng J.-F."/>
            <person name="Hugenholtz P."/>
            <person name="Woyke T."/>
            <person name="Wu D."/>
            <person name="Pukall R."/>
            <person name="Steenblock K."/>
            <person name="Schneider S."/>
            <person name="Klenk H.-P."/>
            <person name="Eisen J.A."/>
        </authorList>
    </citation>
    <scope>NUCLEOTIDE SEQUENCE [LARGE SCALE GENOMIC DNA]</scope>
    <source>
        <strain evidence="3">DSM 14684 / CIP 108061 / JCM 11494 / NBRC 100937 / ID131577</strain>
    </source>
</reference>
<keyword evidence="2" id="KW-0560">Oxidoreductase</keyword>
<proteinExistence type="predicted"/>
<organism evidence="2 3">
    <name type="scientific">Conexibacter woesei (strain DSM 14684 / CCUG 47730 / CIP 108061 / JCM 11494 / NBRC 100937 / ID131577)</name>
    <dbReference type="NCBI Taxonomy" id="469383"/>
    <lineage>
        <taxon>Bacteria</taxon>
        <taxon>Bacillati</taxon>
        <taxon>Actinomycetota</taxon>
        <taxon>Thermoleophilia</taxon>
        <taxon>Solirubrobacterales</taxon>
        <taxon>Conexibacteraceae</taxon>
        <taxon>Conexibacter</taxon>
    </lineage>
</organism>
<dbReference type="EMBL" id="CP001854">
    <property type="protein sequence ID" value="ADB48945.1"/>
    <property type="molecule type" value="Genomic_DNA"/>
</dbReference>
<dbReference type="Proteomes" id="UP000008229">
    <property type="component" value="Chromosome"/>
</dbReference>
<dbReference type="STRING" id="469383.Cwoe_0510"/>
<keyword evidence="3" id="KW-1185">Reference proteome</keyword>
<dbReference type="OrthoDB" id="9798201at2"/>
<gene>
    <name evidence="2" type="ordered locus">Cwoe_0510</name>
</gene>
<dbReference type="PROSITE" id="PS51819">
    <property type="entry name" value="VOC"/>
    <property type="match status" value="1"/>
</dbReference>
<accession>D3F875</accession>
<dbReference type="GO" id="GO:0051213">
    <property type="term" value="F:dioxygenase activity"/>
    <property type="evidence" value="ECO:0007669"/>
    <property type="project" value="UniProtKB-KW"/>
</dbReference>
<dbReference type="InterPro" id="IPR050383">
    <property type="entry name" value="GlyoxalaseI/FosfomycinResist"/>
</dbReference>
<dbReference type="KEGG" id="cwo:Cwoe_0510"/>
<evidence type="ECO:0000313" key="2">
    <source>
        <dbReference type="EMBL" id="ADB48945.1"/>
    </source>
</evidence>
<evidence type="ECO:0000313" key="3">
    <source>
        <dbReference type="Proteomes" id="UP000008229"/>
    </source>
</evidence>
<dbReference type="HOGENOM" id="CLU_046006_18_1_11"/>
<dbReference type="CDD" id="cd07264">
    <property type="entry name" value="VOC_like"/>
    <property type="match status" value="1"/>
</dbReference>